<dbReference type="InterPro" id="IPR003677">
    <property type="entry name" value="ANIS5_cation-bd"/>
</dbReference>
<dbReference type="InterPro" id="IPR052823">
    <property type="entry name" value="SXP/RAL-2_related"/>
</dbReference>
<dbReference type="Pfam" id="PF02520">
    <property type="entry name" value="ANIS5_cation-bd"/>
    <property type="match status" value="1"/>
</dbReference>
<keyword evidence="3" id="KW-1185">Reference proteome</keyword>
<reference evidence="4" key="1">
    <citation type="submission" date="2017-02" db="UniProtKB">
        <authorList>
            <consortium name="WormBaseParasite"/>
        </authorList>
    </citation>
    <scope>IDENTIFICATION</scope>
</reference>
<sequence>MIPIYFVLSALCIIVATARPNKGFGPEGELLNQMLLGSKKQFLTGAFHHMPPFVASASNEAKEELKKIWSDATLTKEQLNTKLEQWAKNQGSDIQAKYNEFKQHLTQMQQQVSQRIQNSSLSANLKNIAQQIANVHSDMSLTVKASEEKVKQLMQSISEAEKRQIFETLRPMKPQQQKAKRDADDAAEAMKIDIMHHLLSHLTDEQRAALEDIVADKSQTKRQLIAKISEWATKEGPEAKQTYDATVKKIEEIKAKVKSGLEESTLNANGKDALNQLLNVFENQDLTLAQDATERNAILAKLSEEDKKEILAFLKKTISI</sequence>
<dbReference type="STRING" id="451379.A0A0N5AFA0"/>
<feature type="domain" description="SXP/RAL-2 family protein Ani s 5-like cation-binding" evidence="2">
    <location>
        <begin position="60"/>
        <end position="159"/>
    </location>
</feature>
<feature type="signal peptide" evidence="1">
    <location>
        <begin position="1"/>
        <end position="18"/>
    </location>
</feature>
<feature type="chain" id="PRO_5005893018" evidence="1">
    <location>
        <begin position="19"/>
        <end position="320"/>
    </location>
</feature>
<protein>
    <submittedName>
        <fullName evidence="4">DUF148 domain-containing protein</fullName>
    </submittedName>
</protein>
<evidence type="ECO:0000313" key="4">
    <source>
        <dbReference type="WBParaSite" id="SMUV_0000294301-mRNA-1"/>
    </source>
</evidence>
<dbReference type="PANTHER" id="PTHR21593">
    <property type="entry name" value="PRION-LIKE- Q/N-RICH -DOMAIN-BEARING PROTEIN PROTEIN"/>
    <property type="match status" value="1"/>
</dbReference>
<organism evidence="3 4">
    <name type="scientific">Syphacia muris</name>
    <dbReference type="NCBI Taxonomy" id="451379"/>
    <lineage>
        <taxon>Eukaryota</taxon>
        <taxon>Metazoa</taxon>
        <taxon>Ecdysozoa</taxon>
        <taxon>Nematoda</taxon>
        <taxon>Chromadorea</taxon>
        <taxon>Rhabditida</taxon>
        <taxon>Spirurina</taxon>
        <taxon>Oxyuridomorpha</taxon>
        <taxon>Oxyuroidea</taxon>
        <taxon>Oxyuridae</taxon>
        <taxon>Syphacia</taxon>
    </lineage>
</organism>
<evidence type="ECO:0000256" key="1">
    <source>
        <dbReference type="SAM" id="SignalP"/>
    </source>
</evidence>
<accession>A0A0N5AFA0</accession>
<evidence type="ECO:0000259" key="2">
    <source>
        <dbReference type="Pfam" id="PF02520"/>
    </source>
</evidence>
<proteinExistence type="predicted"/>
<dbReference type="AlphaFoldDB" id="A0A0N5AFA0"/>
<dbReference type="PANTHER" id="PTHR21593:SF36">
    <property type="entry name" value="DUF148 DOMAIN-CONTAINING PROTEIN-RELATED"/>
    <property type="match status" value="1"/>
</dbReference>
<keyword evidence="1" id="KW-0732">Signal</keyword>
<name>A0A0N5AFA0_9BILA</name>
<evidence type="ECO:0000313" key="3">
    <source>
        <dbReference type="Proteomes" id="UP000046393"/>
    </source>
</evidence>
<dbReference type="Proteomes" id="UP000046393">
    <property type="component" value="Unplaced"/>
</dbReference>
<dbReference type="WBParaSite" id="SMUV_0000294301-mRNA-1">
    <property type="protein sequence ID" value="SMUV_0000294301-mRNA-1"/>
    <property type="gene ID" value="SMUV_0000294301"/>
</dbReference>